<feature type="compositionally biased region" description="Basic residues" evidence="1">
    <location>
        <begin position="109"/>
        <end position="119"/>
    </location>
</feature>
<protein>
    <submittedName>
        <fullName evidence="2">Uncharacterized protein</fullName>
    </submittedName>
</protein>
<reference evidence="2" key="1">
    <citation type="submission" date="2019-08" db="EMBL/GenBank/DDBJ databases">
        <authorList>
            <person name="Kucharzyk K."/>
            <person name="Murdoch R.W."/>
            <person name="Higgins S."/>
            <person name="Loffler F."/>
        </authorList>
    </citation>
    <scope>NUCLEOTIDE SEQUENCE</scope>
</reference>
<feature type="region of interest" description="Disordered" evidence="1">
    <location>
        <begin position="1"/>
        <end position="42"/>
    </location>
</feature>
<name>A0A644ZK88_9ZZZZ</name>
<gene>
    <name evidence="2" type="ORF">SDC9_87946</name>
</gene>
<organism evidence="2">
    <name type="scientific">bioreactor metagenome</name>
    <dbReference type="NCBI Taxonomy" id="1076179"/>
    <lineage>
        <taxon>unclassified sequences</taxon>
        <taxon>metagenomes</taxon>
        <taxon>ecological metagenomes</taxon>
    </lineage>
</organism>
<feature type="region of interest" description="Disordered" evidence="1">
    <location>
        <begin position="69"/>
        <end position="119"/>
    </location>
</feature>
<feature type="compositionally biased region" description="Basic residues" evidence="1">
    <location>
        <begin position="92"/>
        <end position="101"/>
    </location>
</feature>
<accession>A0A644ZK88</accession>
<sequence length="119" mass="12277">MQGVRGGAVVLGADDAVDEVEQEPQPGGIGDQPGEQRSRHLPETGLTVLTVLTMRVMAAVLALVRGAPPALGGRHGALGRDGQIPTPPVGSRRLRAHRSLPVRRGPAGSHRRPAPGRGG</sequence>
<dbReference type="AlphaFoldDB" id="A0A644ZK88"/>
<dbReference type="EMBL" id="VSSQ01009319">
    <property type="protein sequence ID" value="MPM41296.1"/>
    <property type="molecule type" value="Genomic_DNA"/>
</dbReference>
<comment type="caution">
    <text evidence="2">The sequence shown here is derived from an EMBL/GenBank/DDBJ whole genome shotgun (WGS) entry which is preliminary data.</text>
</comment>
<evidence type="ECO:0000313" key="2">
    <source>
        <dbReference type="EMBL" id="MPM41296.1"/>
    </source>
</evidence>
<proteinExistence type="predicted"/>
<evidence type="ECO:0000256" key="1">
    <source>
        <dbReference type="SAM" id="MobiDB-lite"/>
    </source>
</evidence>